<dbReference type="Gene3D" id="2.60.40.10">
    <property type="entry name" value="Immunoglobulins"/>
    <property type="match status" value="3"/>
</dbReference>
<gene>
    <name evidence="5" type="ORF">SAMN04489812_2101</name>
</gene>
<proteinExistence type="predicted"/>
<dbReference type="SUPFAM" id="SSF49899">
    <property type="entry name" value="Concanavalin A-like lectins/glucanases"/>
    <property type="match status" value="1"/>
</dbReference>
<evidence type="ECO:0000256" key="1">
    <source>
        <dbReference type="ARBA" id="ARBA00022729"/>
    </source>
</evidence>
<dbReference type="PROSITE" id="PS50093">
    <property type="entry name" value="PKD"/>
    <property type="match status" value="3"/>
</dbReference>
<dbReference type="OrthoDB" id="9802683at2"/>
<dbReference type="CDD" id="cd00110">
    <property type="entry name" value="LamG"/>
    <property type="match status" value="1"/>
</dbReference>
<dbReference type="GO" id="GO:0005975">
    <property type="term" value="P:carbohydrate metabolic process"/>
    <property type="evidence" value="ECO:0007669"/>
    <property type="project" value="UniProtKB-ARBA"/>
</dbReference>
<evidence type="ECO:0000259" key="4">
    <source>
        <dbReference type="PROSITE" id="PS50093"/>
    </source>
</evidence>
<evidence type="ECO:0000256" key="3">
    <source>
        <dbReference type="SAM" id="SignalP"/>
    </source>
</evidence>
<keyword evidence="6" id="KW-1185">Reference proteome</keyword>
<dbReference type="SUPFAM" id="SSF49299">
    <property type="entry name" value="PKD domain"/>
    <property type="match status" value="3"/>
</dbReference>
<dbReference type="InterPro" id="IPR011044">
    <property type="entry name" value="Quino_amine_DH_bsu"/>
</dbReference>
<dbReference type="PANTHER" id="PTHR36842:SF1">
    <property type="entry name" value="PROTEIN TOLB"/>
    <property type="match status" value="1"/>
</dbReference>
<dbReference type="Gene3D" id="2.60.120.200">
    <property type="match status" value="1"/>
</dbReference>
<dbReference type="InterPro" id="IPR013783">
    <property type="entry name" value="Ig-like_fold"/>
</dbReference>
<feature type="chain" id="PRO_5038675922" evidence="3">
    <location>
        <begin position="33"/>
        <end position="1486"/>
    </location>
</feature>
<feature type="signal peptide" evidence="3">
    <location>
        <begin position="1"/>
        <end position="32"/>
    </location>
</feature>
<evidence type="ECO:0000313" key="5">
    <source>
        <dbReference type="EMBL" id="SDS50261.1"/>
    </source>
</evidence>
<protein>
    <submittedName>
        <fullName evidence="5">PKD domain-containing protein</fullName>
    </submittedName>
</protein>
<organism evidence="5 6">
    <name type="scientific">Microlunatus soli</name>
    <dbReference type="NCBI Taxonomy" id="630515"/>
    <lineage>
        <taxon>Bacteria</taxon>
        <taxon>Bacillati</taxon>
        <taxon>Actinomycetota</taxon>
        <taxon>Actinomycetes</taxon>
        <taxon>Propionibacteriales</taxon>
        <taxon>Propionibacteriaceae</taxon>
        <taxon>Microlunatus</taxon>
    </lineage>
</organism>
<dbReference type="InterPro" id="IPR022409">
    <property type="entry name" value="PKD/Chitinase_dom"/>
</dbReference>
<dbReference type="PANTHER" id="PTHR36842">
    <property type="entry name" value="PROTEIN TOLB HOMOLOG"/>
    <property type="match status" value="1"/>
</dbReference>
<dbReference type="STRING" id="630515.SAMN04489812_2101"/>
<dbReference type="CDD" id="cd00146">
    <property type="entry name" value="PKD"/>
    <property type="match status" value="3"/>
</dbReference>
<feature type="domain" description="PKD" evidence="4">
    <location>
        <begin position="801"/>
        <end position="890"/>
    </location>
</feature>
<reference evidence="5 6" key="1">
    <citation type="submission" date="2016-10" db="EMBL/GenBank/DDBJ databases">
        <authorList>
            <person name="de Groot N.N."/>
        </authorList>
    </citation>
    <scope>NUCLEOTIDE SEQUENCE [LARGE SCALE GENOMIC DNA]</scope>
    <source>
        <strain evidence="5 6">DSM 21800</strain>
    </source>
</reference>
<dbReference type="SMART" id="SM00089">
    <property type="entry name" value="PKD"/>
    <property type="match status" value="3"/>
</dbReference>
<sequence length="1486" mass="151577">MGGRSIQRRFLAVLTALGLLTASLLLGAPVPAAEADPLPSPPPLKDSSSDIVSADALPTVQLDNGVVWSQVMIGNIVYVGGNFSNTRPPGAAQGTNLTPRSNVLAYDITTGDLVPGFAPQVNGQVRTITKSPDGSRLYIGGDFTKVNGVNKYLVAALNPSTGALLSTFTAAVGGSFVSSIVATNSTVYLGGLFTAANGSARANLAAYSSSGALLNWTPSTDLQVDAMVLAPGGSKIIVGGRFGKVNGTDQRGLAALDSSTGTTLPWAAPDTIKNGSSTGPNAGKAGIYSLSTDGTSVFGTGWGFADVNTGNLEGAFSAKPDSGEINWVEACHGDTYGVFSDSATVYTLSHAHYCGTVGGFPQSEPDWGVNMRHAIAFTAEPTGTLSHDPYAGGTYKDWYGTPGPSMINWFPDFYTGKFTGVGQAAWSVTGNGNYLSLGGEFPGVNGSAQYGLVRFAKRTVTTPKQGPRLTGSNWPISVNTAAPGIARVTFGANWDRDNMKLTYKLIRDNDTAHPVAQKSVSSTFWDRPTVGLTDSSATPGSHSYKVIVSDPDGNTVTSSSVTASVVAGSISPYGAKVLDDDASLYWRLGEDSGSSAQDLSGSNDGIVRSGVSFGQPGAITDDPDTAASFNGSSSGYVAATSAGSARDTFTATAWFKTTTGRGGKIFGFGNSNDGSSSNYDRHVYMDNAGHVIFGVYPGSTQTVQSTDTYNDGDWHQAVASLGSGGMRLIIDGEQIAARTDVTSAQAYTGYWRIGGDNLGGWPSGPSSSNFAGSIDEFAVFDSVLSADDARALYTLGTGGQPNQSPTAAFTSNTDELKLTVDAADSSDSDGTVASYAWDWGDGSADGSGKTATHTYGSAGDYTVKLTVTDNDGATDTVSHSVTVAANQKPTAAFTASTDGLAVSVDAAGSADPDGTVASYAWDWGDASADGSGKTATHTYASAGDYTVKLTVTDNDGATDAVTKTITVQQPQAGVIAADQFSRNQTGGWGSADTGGAWSLTGSTGAYAVSGGTGNISMTQIRQSNVAQLSGVSTRDVAMLADVSMDKTPNGGGGYAYLTARKTASGEELLKLQFTASGSVVMSLSRLSAGAETILTSATVPGVAASDTLRVRFQVDGTAPATLSAKVWKASGTEPSSWLRTVTDNSASAQLAGSVGVRTYLSGTTTNLPVTASFDNLRVTSPSTGEANQDPTAAFTTAIDHLVVSVDGTTSADPDGTITGYSWDWGDGTPDGAGATGSHRYTAAGDYVVKLTVTDNGGATASTTHTVTVAAADDALASDDFSRTTSSGWGSATTGGAWTVSGTASQYAVADGVGKITISQARQSNVAQLAAVSSRDLVLTSDVKLDRTPNGNGAYVYFSARKTASAEEMLKLQFAASGSVIAQLSRLANGTETILATATVPNVTATDALRIRLQAVGDGTTTSLSGKVWASTAAEPSTWLVTANDATASVQGAGGVAIRSYASGTTTTFPVTVAVDNLRVLSAAAGA</sequence>
<feature type="domain" description="PKD" evidence="4">
    <location>
        <begin position="885"/>
        <end position="974"/>
    </location>
</feature>
<keyword evidence="1 3" id="KW-0732">Signal</keyword>
<dbReference type="Pfam" id="PF13385">
    <property type="entry name" value="Laminin_G_3"/>
    <property type="match status" value="1"/>
</dbReference>
<evidence type="ECO:0000313" key="6">
    <source>
        <dbReference type="Proteomes" id="UP000199103"/>
    </source>
</evidence>
<dbReference type="SUPFAM" id="SSF50969">
    <property type="entry name" value="YVTN repeat-like/Quinoprotein amine dehydrogenase"/>
    <property type="match status" value="1"/>
</dbReference>
<accession>A0A1H1SQQ6</accession>
<feature type="domain" description="PKD" evidence="4">
    <location>
        <begin position="1186"/>
        <end position="1275"/>
    </location>
</feature>
<dbReference type="InterPro" id="IPR001791">
    <property type="entry name" value="Laminin_G"/>
</dbReference>
<dbReference type="Proteomes" id="UP000199103">
    <property type="component" value="Chromosome I"/>
</dbReference>
<dbReference type="Pfam" id="PF18911">
    <property type="entry name" value="PKD_4"/>
    <property type="match status" value="3"/>
</dbReference>
<dbReference type="SMART" id="SM00560">
    <property type="entry name" value="LamGL"/>
    <property type="match status" value="1"/>
</dbReference>
<evidence type="ECO:0000256" key="2">
    <source>
        <dbReference type="ARBA" id="ARBA00023157"/>
    </source>
</evidence>
<name>A0A1H1SQQ6_9ACTN</name>
<dbReference type="InterPro" id="IPR000601">
    <property type="entry name" value="PKD_dom"/>
</dbReference>
<keyword evidence="2" id="KW-1015">Disulfide bond</keyword>
<dbReference type="InterPro" id="IPR013320">
    <property type="entry name" value="ConA-like_dom_sf"/>
</dbReference>
<dbReference type="InterPro" id="IPR035986">
    <property type="entry name" value="PKD_dom_sf"/>
</dbReference>
<dbReference type="InterPro" id="IPR006558">
    <property type="entry name" value="LamG-like"/>
</dbReference>
<dbReference type="EMBL" id="LT629772">
    <property type="protein sequence ID" value="SDS50261.1"/>
    <property type="molecule type" value="Genomic_DNA"/>
</dbReference>